<reference evidence="3" key="1">
    <citation type="journal article" date="2021" name="Nat. Commun.">
        <title>Genetic determinants of endophytism in the Arabidopsis root mycobiome.</title>
        <authorList>
            <person name="Mesny F."/>
            <person name="Miyauchi S."/>
            <person name="Thiergart T."/>
            <person name="Pickel B."/>
            <person name="Atanasova L."/>
            <person name="Karlsson M."/>
            <person name="Huettel B."/>
            <person name="Barry K.W."/>
            <person name="Haridas S."/>
            <person name="Chen C."/>
            <person name="Bauer D."/>
            <person name="Andreopoulos W."/>
            <person name="Pangilinan J."/>
            <person name="LaButti K."/>
            <person name="Riley R."/>
            <person name="Lipzen A."/>
            <person name="Clum A."/>
            <person name="Drula E."/>
            <person name="Henrissat B."/>
            <person name="Kohler A."/>
            <person name="Grigoriev I.V."/>
            <person name="Martin F.M."/>
            <person name="Hacquard S."/>
        </authorList>
    </citation>
    <scope>NUCLEOTIDE SEQUENCE</scope>
    <source>
        <strain evidence="3">MPI-CAGE-CH-0235</strain>
    </source>
</reference>
<dbReference type="PANTHER" id="PTHR43805:SF1">
    <property type="entry name" value="GP-PDE DOMAIN-CONTAINING PROTEIN"/>
    <property type="match status" value="1"/>
</dbReference>
<name>A0A8K0SYQ2_9HYPO</name>
<evidence type="ECO:0000313" key="3">
    <source>
        <dbReference type="EMBL" id="KAH7326186.1"/>
    </source>
</evidence>
<organism evidence="3 4">
    <name type="scientific">Stachybotrys elegans</name>
    <dbReference type="NCBI Taxonomy" id="80388"/>
    <lineage>
        <taxon>Eukaryota</taxon>
        <taxon>Fungi</taxon>
        <taxon>Dikarya</taxon>
        <taxon>Ascomycota</taxon>
        <taxon>Pezizomycotina</taxon>
        <taxon>Sordariomycetes</taxon>
        <taxon>Hypocreomycetidae</taxon>
        <taxon>Hypocreales</taxon>
        <taxon>Stachybotryaceae</taxon>
        <taxon>Stachybotrys</taxon>
    </lineage>
</organism>
<keyword evidence="1" id="KW-0812">Transmembrane</keyword>
<sequence length="356" mass="39863">MAAEAQPLLNTVRRSIPKSPWAVALKSQRNDGRYLPQNIAHRGYKAEFPENTMAGFKAAVGVGAHAIETDLHLSSDGVIVLTHDGSLKRTYGVEKKVNECTWEYLSTLKTVREPHESMPRLLDLLEWLAEPELEKTWVVLDIKMDDSAEDLLSALVHVLAQVPASVPWDKRIVLGCWNATFLETARRLLPAYPLALISFSTLYARHFLPVTNVGFNMLRQSILGYLGGSFLRAAHQRDRLVLSWTVNDEAAMRWCLDRNLQRRQAGVAATGGARVLDGVITDDPKLFREVCERWEDEQDGKAAPPPKAGLASRVRSSMGFAFFQVMIAMYHFLGVYVHGHMNSIKDRAALEASEKK</sequence>
<evidence type="ECO:0000313" key="4">
    <source>
        <dbReference type="Proteomes" id="UP000813444"/>
    </source>
</evidence>
<feature type="domain" description="GP-PDE" evidence="2">
    <location>
        <begin position="36"/>
        <end position="291"/>
    </location>
</feature>
<keyword evidence="1" id="KW-1133">Transmembrane helix</keyword>
<dbReference type="GO" id="GO:0006629">
    <property type="term" value="P:lipid metabolic process"/>
    <property type="evidence" value="ECO:0007669"/>
    <property type="project" value="InterPro"/>
</dbReference>
<dbReference type="OrthoDB" id="1058301at2759"/>
<dbReference type="Pfam" id="PF03009">
    <property type="entry name" value="GDPD"/>
    <property type="match status" value="1"/>
</dbReference>
<evidence type="ECO:0000259" key="2">
    <source>
        <dbReference type="PROSITE" id="PS51704"/>
    </source>
</evidence>
<proteinExistence type="predicted"/>
<evidence type="ECO:0000256" key="1">
    <source>
        <dbReference type="SAM" id="Phobius"/>
    </source>
</evidence>
<dbReference type="EMBL" id="JAGPNK010000002">
    <property type="protein sequence ID" value="KAH7326186.1"/>
    <property type="molecule type" value="Genomic_DNA"/>
</dbReference>
<dbReference type="CDD" id="cd08570">
    <property type="entry name" value="GDPD_YPL206cp_fungi"/>
    <property type="match status" value="1"/>
</dbReference>
<comment type="caution">
    <text evidence="3">The sequence shown here is derived from an EMBL/GenBank/DDBJ whole genome shotgun (WGS) entry which is preliminary data.</text>
</comment>
<dbReference type="AlphaFoldDB" id="A0A8K0SYQ2"/>
<feature type="transmembrane region" description="Helical" evidence="1">
    <location>
        <begin position="318"/>
        <end position="337"/>
    </location>
</feature>
<dbReference type="GO" id="GO:0008081">
    <property type="term" value="F:phosphoric diester hydrolase activity"/>
    <property type="evidence" value="ECO:0007669"/>
    <property type="project" value="InterPro"/>
</dbReference>
<dbReference type="PANTHER" id="PTHR43805">
    <property type="entry name" value="GLYCEROPHOSPHORYL DIESTER PHOSPHODIESTERASE"/>
    <property type="match status" value="1"/>
</dbReference>
<protein>
    <submittedName>
        <fullName evidence="3">PLC-like phosphodiesterase</fullName>
    </submittedName>
</protein>
<dbReference type="Gene3D" id="3.20.20.190">
    <property type="entry name" value="Phosphatidylinositol (PI) phosphodiesterase"/>
    <property type="match status" value="1"/>
</dbReference>
<dbReference type="SUPFAM" id="SSF51695">
    <property type="entry name" value="PLC-like phosphodiesterases"/>
    <property type="match status" value="1"/>
</dbReference>
<dbReference type="PROSITE" id="PS51704">
    <property type="entry name" value="GP_PDE"/>
    <property type="match status" value="1"/>
</dbReference>
<dbReference type="InterPro" id="IPR017946">
    <property type="entry name" value="PLC-like_Pdiesterase_TIM-brl"/>
</dbReference>
<gene>
    <name evidence="3" type="ORF">B0I35DRAFT_422075</name>
</gene>
<keyword evidence="4" id="KW-1185">Reference proteome</keyword>
<keyword evidence="1" id="KW-0472">Membrane</keyword>
<dbReference type="InterPro" id="IPR030395">
    <property type="entry name" value="GP_PDE_dom"/>
</dbReference>
<dbReference type="Proteomes" id="UP000813444">
    <property type="component" value="Unassembled WGS sequence"/>
</dbReference>
<accession>A0A8K0SYQ2</accession>